<keyword evidence="1" id="KW-0732">Signal</keyword>
<evidence type="ECO:0000313" key="3">
    <source>
        <dbReference type="Proteomes" id="UP000002612"/>
    </source>
</evidence>
<dbReference type="AlphaFoldDB" id="Q4V282"/>
<evidence type="ECO:0000313" key="2">
    <source>
        <dbReference type="EMBL" id="AAY60175.1"/>
    </source>
</evidence>
<feature type="chain" id="PRO_5004245191" evidence="1">
    <location>
        <begin position="25"/>
        <end position="171"/>
    </location>
</feature>
<protein>
    <submittedName>
        <fullName evidence="2">Uncharacterized protein</fullName>
    </submittedName>
</protein>
<sequence length="171" mass="19324">MFYINKCIITLLFFLFVFPSISFAETEMNPEQQAFLNFEEEISDLVISSVKPLDKLDKMNGKLSEEELYNLALSVGKNFAANSDVSNQLQVPNMLSDDIKASLETVKNDLSMGFTELEGSMIYFARYIASRDSTFYDKYTQKRDNGFRYVDGGLTSLSTIGLRLNILGKGL</sequence>
<name>Q4V282_BACCZ</name>
<dbReference type="Proteomes" id="UP000002612">
    <property type="component" value="Plasmid pE33L466"/>
</dbReference>
<proteinExistence type="predicted"/>
<evidence type="ECO:0000256" key="1">
    <source>
        <dbReference type="SAM" id="SignalP"/>
    </source>
</evidence>
<accession>Q4V282</accession>
<reference evidence="3" key="1">
    <citation type="journal article" date="2006" name="J. Bacteriol.">
        <title>Pathogenomic sequence analysis of Bacillus cereus and Bacillus thuringiensis isolates closely related to Bacillus anthracis.</title>
        <authorList>
            <person name="Han C.S."/>
            <person name="Xie G."/>
            <person name="Challacombe J.F."/>
            <person name="Altherr M.R."/>
            <person name="Bhotika S.S."/>
            <person name="Brown N."/>
            <person name="Bruce D."/>
            <person name="Campbell C.S."/>
            <person name="Campbell M.L."/>
            <person name="Chen J."/>
            <person name="Chertkov O."/>
            <person name="Cleland C."/>
            <person name="Dimitrijevic M."/>
            <person name="Doggett N.A."/>
            <person name="Fawcett J.J."/>
            <person name="Glavina T."/>
            <person name="Goodwin L.A."/>
            <person name="Green L.D."/>
            <person name="Hill K.K."/>
            <person name="Hitchcock P."/>
            <person name="Jackson P.J."/>
            <person name="Keim P."/>
            <person name="Kewalramani A.R."/>
            <person name="Longmire J."/>
            <person name="Lucas S."/>
            <person name="Malfatti S."/>
            <person name="McMurry K."/>
            <person name="Meincke L.J."/>
            <person name="Misra M."/>
            <person name="Moseman B.L."/>
            <person name="Mundt M."/>
            <person name="Munk A.C."/>
            <person name="Okinaka R.T."/>
            <person name="Parson-Quintana B."/>
            <person name="Reilly L.P."/>
            <person name="Richardson P."/>
            <person name="Robinson D.L."/>
            <person name="Rubin E."/>
            <person name="Saunders E."/>
            <person name="Tapia R."/>
            <person name="Tesmer J.G."/>
            <person name="Thayer N."/>
            <person name="Thompson L.S."/>
            <person name="Tice H."/>
            <person name="Ticknor L.O."/>
            <person name="Wills P.L."/>
            <person name="Brettin T.S."/>
            <person name="Gilna P."/>
        </authorList>
    </citation>
    <scope>NUCLEOTIDE SEQUENCE [LARGE SCALE GENOMIC DNA]</scope>
    <source>
        <strain evidence="3">ZK / E33L</strain>
        <plasmid evidence="3">pE33L466</plasmid>
    </source>
</reference>
<dbReference type="RefSeq" id="WP_000499408.1">
    <property type="nucleotide sequence ID" value="NC_007103.1"/>
</dbReference>
<organism evidence="2 3">
    <name type="scientific">Bacillus cereus (strain ZK / E33L)</name>
    <dbReference type="NCBI Taxonomy" id="288681"/>
    <lineage>
        <taxon>Bacteria</taxon>
        <taxon>Bacillati</taxon>
        <taxon>Bacillota</taxon>
        <taxon>Bacilli</taxon>
        <taxon>Bacillales</taxon>
        <taxon>Bacillaceae</taxon>
        <taxon>Bacillus</taxon>
        <taxon>Bacillus cereus group</taxon>
    </lineage>
</organism>
<feature type="signal peptide" evidence="1">
    <location>
        <begin position="1"/>
        <end position="24"/>
    </location>
</feature>
<dbReference type="EMBL" id="CP000040">
    <property type="protein sequence ID" value="AAY60175.1"/>
    <property type="molecule type" value="Genomic_DNA"/>
</dbReference>
<gene>
    <name evidence="2" type="ordered locus">pE33L466_0004</name>
</gene>
<geneLocation type="plasmid" evidence="2 3">
    <name>pE33L466</name>
</geneLocation>
<keyword evidence="2" id="KW-0614">Plasmid</keyword>
<dbReference type="KEGG" id="bcz:pE33L466_0004"/>
<dbReference type="PATRIC" id="fig|288681.22.peg.5831"/>